<keyword evidence="1" id="KW-0812">Transmembrane</keyword>
<dbReference type="AlphaFoldDB" id="A0A0F8WN46"/>
<name>A0A0F8WN46_9ZZZZ</name>
<dbReference type="PANTHER" id="PTHR30093">
    <property type="entry name" value="GENERAL SECRETION PATHWAY PROTEIN G"/>
    <property type="match status" value="1"/>
</dbReference>
<evidence type="ECO:0008006" key="3">
    <source>
        <dbReference type="Google" id="ProtNLM"/>
    </source>
</evidence>
<comment type="caution">
    <text evidence="2">The sequence shown here is derived from an EMBL/GenBank/DDBJ whole genome shotgun (WGS) entry which is preliminary data.</text>
</comment>
<dbReference type="PANTHER" id="PTHR30093:SF2">
    <property type="entry name" value="TYPE II SECRETION SYSTEM PROTEIN H"/>
    <property type="match status" value="1"/>
</dbReference>
<feature type="transmembrane region" description="Helical" evidence="1">
    <location>
        <begin position="6"/>
        <end position="29"/>
    </location>
</feature>
<dbReference type="PROSITE" id="PS00409">
    <property type="entry name" value="PROKAR_NTER_METHYL"/>
    <property type="match status" value="1"/>
</dbReference>
<dbReference type="InterPro" id="IPR012902">
    <property type="entry name" value="N_methyl_site"/>
</dbReference>
<dbReference type="EMBL" id="LAZR01064051">
    <property type="protein sequence ID" value="KKK58297.1"/>
    <property type="molecule type" value="Genomic_DNA"/>
</dbReference>
<reference evidence="2" key="1">
    <citation type="journal article" date="2015" name="Nature">
        <title>Complex archaea that bridge the gap between prokaryotes and eukaryotes.</title>
        <authorList>
            <person name="Spang A."/>
            <person name="Saw J.H."/>
            <person name="Jorgensen S.L."/>
            <person name="Zaremba-Niedzwiedzka K."/>
            <person name="Martijn J."/>
            <person name="Lind A.E."/>
            <person name="van Eijk R."/>
            <person name="Schleper C."/>
            <person name="Guy L."/>
            <person name="Ettema T.J."/>
        </authorList>
    </citation>
    <scope>NUCLEOTIDE SEQUENCE</scope>
</reference>
<dbReference type="NCBIfam" id="TIGR02532">
    <property type="entry name" value="IV_pilin_GFxxxE"/>
    <property type="match status" value="1"/>
</dbReference>
<evidence type="ECO:0000313" key="2">
    <source>
        <dbReference type="EMBL" id="KKK58297.1"/>
    </source>
</evidence>
<organism evidence="2">
    <name type="scientific">marine sediment metagenome</name>
    <dbReference type="NCBI Taxonomy" id="412755"/>
    <lineage>
        <taxon>unclassified sequences</taxon>
        <taxon>metagenomes</taxon>
        <taxon>ecological metagenomes</taxon>
    </lineage>
</organism>
<dbReference type="Gene3D" id="3.30.700.10">
    <property type="entry name" value="Glycoprotein, Type 4 Pilin"/>
    <property type="match status" value="1"/>
</dbReference>
<dbReference type="SUPFAM" id="SSF54523">
    <property type="entry name" value="Pili subunits"/>
    <property type="match status" value="1"/>
</dbReference>
<evidence type="ECO:0000256" key="1">
    <source>
        <dbReference type="SAM" id="Phobius"/>
    </source>
</evidence>
<proteinExistence type="predicted"/>
<gene>
    <name evidence="2" type="ORF">LCGC14_3045840</name>
</gene>
<protein>
    <recommendedName>
        <fullName evidence="3">Type II secretion system protein GspG C-terminal domain-containing protein</fullName>
    </recommendedName>
</protein>
<feature type="non-terminal residue" evidence="2">
    <location>
        <position position="148"/>
    </location>
</feature>
<dbReference type="InterPro" id="IPR045584">
    <property type="entry name" value="Pilin-like"/>
</dbReference>
<accession>A0A0F8WN46</accession>
<sequence length="148" mass="16054">MKKKGFTLIELLVVISIIAMLLAILMPALGRVKEMAQRVVCATNCKGIGTTMMIYAADYTDNFPVAGGRGLNTWNPDGLTTASDNTAWMQPNFDWNGDDSLSIAASLYLLIKEVDGDPASFVCKSTDERPFINDGTGAVLGIYYFEAD</sequence>
<keyword evidence="1" id="KW-1133">Transmembrane helix</keyword>
<keyword evidence="1" id="KW-0472">Membrane</keyword>
<dbReference type="Pfam" id="PF07963">
    <property type="entry name" value="N_methyl"/>
    <property type="match status" value="1"/>
</dbReference>